<keyword evidence="2" id="KW-1185">Reference proteome</keyword>
<dbReference type="InterPro" id="IPR036628">
    <property type="entry name" value="Clp_N_dom_sf"/>
</dbReference>
<dbReference type="EMBL" id="VOBR01000010">
    <property type="protein sequence ID" value="TWP50924.1"/>
    <property type="molecule type" value="Genomic_DNA"/>
</dbReference>
<proteinExistence type="predicted"/>
<reference evidence="1 2" key="1">
    <citation type="submission" date="2019-07" db="EMBL/GenBank/DDBJ databases">
        <title>Lentzea xizangensis sp. nov., isolated from Qinghai-Tibetan Plateau Soils.</title>
        <authorList>
            <person name="Huang J."/>
        </authorList>
    </citation>
    <scope>NUCLEOTIDE SEQUENCE [LARGE SCALE GENOMIC DNA]</scope>
    <source>
        <strain evidence="1 2">FXJ1.1311</strain>
    </source>
</reference>
<name>A0A563EUU9_9PSEU</name>
<gene>
    <name evidence="1" type="ORF">FKR81_17760</name>
</gene>
<organism evidence="1 2">
    <name type="scientific">Lentzea tibetensis</name>
    <dbReference type="NCBI Taxonomy" id="2591470"/>
    <lineage>
        <taxon>Bacteria</taxon>
        <taxon>Bacillati</taxon>
        <taxon>Actinomycetota</taxon>
        <taxon>Actinomycetes</taxon>
        <taxon>Pseudonocardiales</taxon>
        <taxon>Pseudonocardiaceae</taxon>
        <taxon>Lentzea</taxon>
    </lineage>
</organism>
<dbReference type="OrthoDB" id="3214672at2"/>
<dbReference type="Gene3D" id="1.10.1780.10">
    <property type="entry name" value="Clp, N-terminal domain"/>
    <property type="match status" value="1"/>
</dbReference>
<accession>A0A563EUU9</accession>
<protein>
    <submittedName>
        <fullName evidence="1">Peptidase</fullName>
    </submittedName>
</protein>
<evidence type="ECO:0000313" key="2">
    <source>
        <dbReference type="Proteomes" id="UP000316639"/>
    </source>
</evidence>
<dbReference type="Proteomes" id="UP000316639">
    <property type="component" value="Unassembled WGS sequence"/>
</dbReference>
<sequence>MFRSDPALDRLVGRAIKAARDLGHPRTGSEHLLLALHPDNPAIRAAVHAAAPLGAGAAADREVLAPLGVAHLVDLTSVDRPPRREPLLPLGVAKARQRCARLDPPLGLDAQAVYEASLRLALARRERVHRPHHLAMALLALDPGVAWVLATAGLDREAMLAELVAQFPPPRRNAFLRAERRIGRSVRHNDIVRRYQHTTGRIATAHLGRVL</sequence>
<dbReference type="RefSeq" id="WP_146353173.1">
    <property type="nucleotide sequence ID" value="NZ_VOBR01000010.1"/>
</dbReference>
<evidence type="ECO:0000313" key="1">
    <source>
        <dbReference type="EMBL" id="TWP50924.1"/>
    </source>
</evidence>
<comment type="caution">
    <text evidence="1">The sequence shown here is derived from an EMBL/GenBank/DDBJ whole genome shotgun (WGS) entry which is preliminary data.</text>
</comment>
<dbReference type="AlphaFoldDB" id="A0A563EUU9"/>